<dbReference type="GO" id="GO:0015074">
    <property type="term" value="P:DNA integration"/>
    <property type="evidence" value="ECO:0007669"/>
    <property type="project" value="UniProtKB-KW"/>
</dbReference>
<dbReference type="EMBL" id="FOWP01000004">
    <property type="protein sequence ID" value="SFO98058.1"/>
    <property type="molecule type" value="Genomic_DNA"/>
</dbReference>
<evidence type="ECO:0000259" key="4">
    <source>
        <dbReference type="PROSITE" id="PS51900"/>
    </source>
</evidence>
<dbReference type="PROSITE" id="PS51900">
    <property type="entry name" value="CB"/>
    <property type="match status" value="1"/>
</dbReference>
<dbReference type="Proteomes" id="UP000182400">
    <property type="component" value="Unassembled WGS sequence"/>
</dbReference>
<gene>
    <name evidence="5" type="ORF">SAMN05216601_10457</name>
</gene>
<dbReference type="STRING" id="658457.SAMN05216601_10457"/>
<evidence type="ECO:0000256" key="1">
    <source>
        <dbReference type="ARBA" id="ARBA00022908"/>
    </source>
</evidence>
<dbReference type="InterPro" id="IPR010998">
    <property type="entry name" value="Integrase_recombinase_N"/>
</dbReference>
<keyword evidence="1" id="KW-0229">DNA integration</keyword>
<dbReference type="AlphaFoldDB" id="A0A1I5LL68"/>
<dbReference type="Gene3D" id="1.10.150.130">
    <property type="match status" value="1"/>
</dbReference>
<keyword evidence="2 3" id="KW-0238">DNA-binding</keyword>
<dbReference type="InterPro" id="IPR004107">
    <property type="entry name" value="Integrase_SAM-like_N"/>
</dbReference>
<dbReference type="Pfam" id="PF13495">
    <property type="entry name" value="Phage_int_SAM_4"/>
    <property type="match status" value="1"/>
</dbReference>
<feature type="domain" description="Core-binding (CB)" evidence="4">
    <location>
        <begin position="4"/>
        <end position="87"/>
    </location>
</feature>
<name>A0A1I5LL68_9GAMM</name>
<dbReference type="InterPro" id="IPR044068">
    <property type="entry name" value="CB"/>
</dbReference>
<evidence type="ECO:0000313" key="6">
    <source>
        <dbReference type="Proteomes" id="UP000182400"/>
    </source>
</evidence>
<organism evidence="5 6">
    <name type="scientific">Ectopseudomonas composti</name>
    <dbReference type="NCBI Taxonomy" id="658457"/>
    <lineage>
        <taxon>Bacteria</taxon>
        <taxon>Pseudomonadati</taxon>
        <taxon>Pseudomonadota</taxon>
        <taxon>Gammaproteobacteria</taxon>
        <taxon>Pseudomonadales</taxon>
        <taxon>Pseudomonadaceae</taxon>
        <taxon>Ectopseudomonas</taxon>
    </lineage>
</organism>
<sequence length="117" mass="13682">METSSKPRLQEQFRAVMRLHHYSIRTEKSYWYWIRYFIRFHQLRHPLELGAAEVNAFLTWLAVERQVAAATQNLALNALVFLYDKVLQQPLGQVGEVVRAKRSARIPCVLTHEEASS</sequence>
<reference evidence="5 6" key="1">
    <citation type="submission" date="2016-10" db="EMBL/GenBank/DDBJ databases">
        <authorList>
            <person name="de Groot N.N."/>
        </authorList>
    </citation>
    <scope>NUCLEOTIDE SEQUENCE [LARGE SCALE GENOMIC DNA]</scope>
    <source>
        <strain evidence="5 6">CCUG 59231</strain>
    </source>
</reference>
<proteinExistence type="predicted"/>
<evidence type="ECO:0000256" key="2">
    <source>
        <dbReference type="ARBA" id="ARBA00023125"/>
    </source>
</evidence>
<evidence type="ECO:0000256" key="3">
    <source>
        <dbReference type="PROSITE-ProRule" id="PRU01248"/>
    </source>
</evidence>
<accession>A0A1I5LL68</accession>
<protein>
    <submittedName>
        <fullName evidence="5">Phage integrase, N-terminal SAM-like domain</fullName>
    </submittedName>
</protein>
<evidence type="ECO:0000313" key="5">
    <source>
        <dbReference type="EMBL" id="SFO98058.1"/>
    </source>
</evidence>
<dbReference type="GO" id="GO:0003677">
    <property type="term" value="F:DNA binding"/>
    <property type="evidence" value="ECO:0007669"/>
    <property type="project" value="UniProtKB-UniRule"/>
</dbReference>